<dbReference type="Pfam" id="PF00881">
    <property type="entry name" value="Nitroreductase"/>
    <property type="match status" value="1"/>
</dbReference>
<gene>
    <name evidence="3" type="ORF">CLCOS_10420</name>
    <name evidence="2" type="ORF">WX73_04305</name>
</gene>
<dbReference type="GO" id="GO:0016491">
    <property type="term" value="F:oxidoreductase activity"/>
    <property type="evidence" value="ECO:0007669"/>
    <property type="project" value="InterPro"/>
</dbReference>
<name>A0A166TDA3_9CLOT</name>
<dbReference type="AlphaFoldDB" id="A0A166TDA3"/>
<dbReference type="InterPro" id="IPR029479">
    <property type="entry name" value="Nitroreductase"/>
</dbReference>
<organism evidence="2 4">
    <name type="scientific">Clostridium coskatii</name>
    <dbReference type="NCBI Taxonomy" id="1705578"/>
    <lineage>
        <taxon>Bacteria</taxon>
        <taxon>Bacillati</taxon>
        <taxon>Bacillota</taxon>
        <taxon>Clostridia</taxon>
        <taxon>Eubacteriales</taxon>
        <taxon>Clostridiaceae</taxon>
        <taxon>Clostridium</taxon>
    </lineage>
</organism>
<sequence length="43" mass="5038">MGIEAIYNRRSIRKYTSKEIPVDIFNKILDAARTGWGCCTWIF</sequence>
<protein>
    <recommendedName>
        <fullName evidence="1">Nitroreductase domain-containing protein</fullName>
    </recommendedName>
</protein>
<evidence type="ECO:0000313" key="4">
    <source>
        <dbReference type="Proteomes" id="UP000077384"/>
    </source>
</evidence>
<feature type="domain" description="Nitroreductase" evidence="1">
    <location>
        <begin position="6"/>
        <end position="33"/>
    </location>
</feature>
<comment type="caution">
    <text evidence="2">The sequence shown here is derived from an EMBL/GenBank/DDBJ whole genome shotgun (WGS) entry which is preliminary data.</text>
</comment>
<dbReference type="Proteomes" id="UP000093694">
    <property type="component" value="Unassembled WGS sequence"/>
</dbReference>
<dbReference type="Proteomes" id="UP000077384">
    <property type="component" value="Unassembled WGS sequence"/>
</dbReference>
<reference evidence="3 5" key="2">
    <citation type="journal article" date="2016" name="Front. Microbiol.">
        <title>Industrial Acetogenic Biocatalysts: A Comparative Metabolic and Genomic Analysis.</title>
        <authorList>
            <person name="Bengelsdorf F."/>
            <person name="Poehlein A."/>
            <person name="Sonja S."/>
            <person name="Erz C."/>
            <person name="Hummel T."/>
            <person name="Hoffmeister S."/>
            <person name="Daniel R."/>
            <person name="Durre P."/>
        </authorList>
    </citation>
    <scope>NUCLEOTIDE SEQUENCE [LARGE SCALE GENOMIC DNA]</scope>
    <source>
        <strain evidence="3 5">PTA-10522</strain>
    </source>
</reference>
<dbReference type="SUPFAM" id="SSF55469">
    <property type="entry name" value="FMN-dependent nitroreductase-like"/>
    <property type="match status" value="1"/>
</dbReference>
<dbReference type="InterPro" id="IPR000415">
    <property type="entry name" value="Nitroreductase-like"/>
</dbReference>
<evidence type="ECO:0000313" key="5">
    <source>
        <dbReference type="Proteomes" id="UP000093694"/>
    </source>
</evidence>
<dbReference type="EMBL" id="LROR01000034">
    <property type="protein sequence ID" value="OBR96329.1"/>
    <property type="molecule type" value="Genomic_DNA"/>
</dbReference>
<evidence type="ECO:0000259" key="1">
    <source>
        <dbReference type="Pfam" id="PF00881"/>
    </source>
</evidence>
<accession>A0A166TDA3</accession>
<dbReference type="Gene3D" id="3.40.109.10">
    <property type="entry name" value="NADH Oxidase"/>
    <property type="match status" value="1"/>
</dbReference>
<proteinExistence type="predicted"/>
<dbReference type="PATRIC" id="fig|1705578.3.peg.4405"/>
<reference evidence="2 4" key="1">
    <citation type="journal article" date="2015" name="Biotechnol. Bioeng.">
        <title>Genome sequence and phenotypic characterization of Caulobacter segnis.</title>
        <authorList>
            <person name="Patel S."/>
            <person name="Fletcher B."/>
            <person name="Scott D.C."/>
            <person name="Ely B."/>
        </authorList>
    </citation>
    <scope>NUCLEOTIDE SEQUENCE [LARGE SCALE GENOMIC DNA]</scope>
    <source>
        <strain evidence="2 4">PS02</strain>
    </source>
</reference>
<keyword evidence="5" id="KW-1185">Reference proteome</keyword>
<evidence type="ECO:0000313" key="2">
    <source>
        <dbReference type="EMBL" id="OAA93540.1"/>
    </source>
</evidence>
<evidence type="ECO:0000313" key="3">
    <source>
        <dbReference type="EMBL" id="OBR96329.1"/>
    </source>
</evidence>
<dbReference type="RefSeq" id="WP_242866907.1">
    <property type="nucleotide sequence ID" value="NZ_LITQ01000012.1"/>
</dbReference>
<dbReference type="EMBL" id="LITQ01000012">
    <property type="protein sequence ID" value="OAA93540.1"/>
    <property type="molecule type" value="Genomic_DNA"/>
</dbReference>